<dbReference type="RefSeq" id="WP_008871184.1">
    <property type="nucleotide sequence ID" value="NZ_ACJN02000003.1"/>
</dbReference>
<evidence type="ECO:0000256" key="1">
    <source>
        <dbReference type="ARBA" id="ARBA00004651"/>
    </source>
</evidence>
<feature type="transmembrane region" description="Helical" evidence="6">
    <location>
        <begin position="140"/>
        <end position="166"/>
    </location>
</feature>
<dbReference type="Gene3D" id="1.20.950.20">
    <property type="entry name" value="Transmembrane di-heme cytochromes, Chain C"/>
    <property type="match status" value="1"/>
</dbReference>
<sequence length="235" mass="26793">MQEKMIPRHDKGGIFIHWFNAVCWITLTLTGLGLINEHWNPLGGWYPAMMRTIFGSPEMLLNVHMYLGLFWAIVMIIYVLGRITESLAFAKEAFTLNPSRDMTWMVKKNIQLTMGDKMLKKLGMTTDIPPQGFYNAGQKLFAQISIIAGAILIVTGVIMFLSTMVLDNPTPVAWSRTIHYLFATLALAGLIVHIYMAAISREERPAFKSMFTGKVPESYAKHHHELWYNQIKDKI</sequence>
<reference evidence="8" key="1">
    <citation type="submission" date="2010-05" db="EMBL/GenBank/DDBJ databases">
        <title>The draft genome of Desulfonatronospira thiodismutans ASO3-1.</title>
        <authorList>
            <consortium name="US DOE Joint Genome Institute (JGI-PGF)"/>
            <person name="Lucas S."/>
            <person name="Copeland A."/>
            <person name="Lapidus A."/>
            <person name="Cheng J.-F."/>
            <person name="Bruce D."/>
            <person name="Goodwin L."/>
            <person name="Pitluck S."/>
            <person name="Chertkov O."/>
            <person name="Brettin T."/>
            <person name="Detter J.C."/>
            <person name="Han C."/>
            <person name="Land M.L."/>
            <person name="Hauser L."/>
            <person name="Kyrpides N."/>
            <person name="Mikhailova N."/>
            <person name="Muyzer G."/>
            <person name="Woyke T."/>
        </authorList>
    </citation>
    <scope>NUCLEOTIDE SEQUENCE [LARGE SCALE GENOMIC DNA]</scope>
    <source>
        <strain evidence="8">ASO3-1</strain>
    </source>
</reference>
<dbReference type="GO" id="GO:0005886">
    <property type="term" value="C:plasma membrane"/>
    <property type="evidence" value="ECO:0007669"/>
    <property type="project" value="UniProtKB-SubCell"/>
</dbReference>
<feature type="domain" description="Cytochrome b561 bacterial/Ni-hydrogenase" evidence="7">
    <location>
        <begin position="8"/>
        <end position="213"/>
    </location>
</feature>
<dbReference type="InterPro" id="IPR051817">
    <property type="entry name" value="FDH_cytochrome_b556_subunit"/>
</dbReference>
<keyword evidence="2" id="KW-1003">Cell membrane</keyword>
<keyword evidence="9" id="KW-1185">Reference proteome</keyword>
<name>D6ST19_9BACT</name>
<evidence type="ECO:0000256" key="6">
    <source>
        <dbReference type="SAM" id="Phobius"/>
    </source>
</evidence>
<evidence type="ECO:0000313" key="8">
    <source>
        <dbReference type="EMBL" id="EFI33835.1"/>
    </source>
</evidence>
<dbReference type="GO" id="GO:0009055">
    <property type="term" value="F:electron transfer activity"/>
    <property type="evidence" value="ECO:0007669"/>
    <property type="project" value="InterPro"/>
</dbReference>
<dbReference type="GO" id="GO:0036397">
    <property type="term" value="F:formate dehydrogenase (quinone) activity"/>
    <property type="evidence" value="ECO:0007669"/>
    <property type="project" value="TreeGrafter"/>
</dbReference>
<comment type="subcellular location">
    <subcellularLocation>
        <location evidence="1">Cell membrane</location>
        <topology evidence="1">Multi-pass membrane protein</topology>
    </subcellularLocation>
</comment>
<evidence type="ECO:0000256" key="3">
    <source>
        <dbReference type="ARBA" id="ARBA00022692"/>
    </source>
</evidence>
<dbReference type="SUPFAM" id="SSF81342">
    <property type="entry name" value="Transmembrane di-heme cytochromes"/>
    <property type="match status" value="1"/>
</dbReference>
<dbReference type="GO" id="GO:0009061">
    <property type="term" value="P:anaerobic respiration"/>
    <property type="evidence" value="ECO:0007669"/>
    <property type="project" value="TreeGrafter"/>
</dbReference>
<proteinExistence type="predicted"/>
<feature type="transmembrane region" description="Helical" evidence="6">
    <location>
        <begin position="59"/>
        <end position="81"/>
    </location>
</feature>
<dbReference type="GO" id="GO:0022904">
    <property type="term" value="P:respiratory electron transport chain"/>
    <property type="evidence" value="ECO:0007669"/>
    <property type="project" value="InterPro"/>
</dbReference>
<dbReference type="PANTHER" id="PTHR30074">
    <property type="entry name" value="FORMATE DEHYDROGENASE, NITRATE-INDUCIBLE, CYTOCHROME B556 FDN SUBUNIT"/>
    <property type="match status" value="1"/>
</dbReference>
<evidence type="ECO:0000313" key="9">
    <source>
        <dbReference type="Proteomes" id="UP000005496"/>
    </source>
</evidence>
<evidence type="ECO:0000259" key="7">
    <source>
        <dbReference type="Pfam" id="PF01292"/>
    </source>
</evidence>
<evidence type="ECO:0000256" key="2">
    <source>
        <dbReference type="ARBA" id="ARBA00022475"/>
    </source>
</evidence>
<gene>
    <name evidence="8" type="ORF">Dthio_PD1174</name>
</gene>
<dbReference type="AlphaFoldDB" id="D6ST19"/>
<dbReference type="eggNOG" id="COG2864">
    <property type="taxonomic scope" value="Bacteria"/>
</dbReference>
<keyword evidence="4 6" id="KW-1133">Transmembrane helix</keyword>
<dbReference type="PANTHER" id="PTHR30074:SF6">
    <property type="entry name" value="FORMATE DEHYDROGENASE GAMMA SUBUNIT"/>
    <property type="match status" value="1"/>
</dbReference>
<evidence type="ECO:0000256" key="5">
    <source>
        <dbReference type="ARBA" id="ARBA00023136"/>
    </source>
</evidence>
<dbReference type="InterPro" id="IPR016174">
    <property type="entry name" value="Di-haem_cyt_TM"/>
</dbReference>
<keyword evidence="5 6" id="KW-0472">Membrane</keyword>
<organism evidence="8 9">
    <name type="scientific">Desulfonatronospira thiodismutans ASO3-1</name>
    <dbReference type="NCBI Taxonomy" id="555779"/>
    <lineage>
        <taxon>Bacteria</taxon>
        <taxon>Pseudomonadati</taxon>
        <taxon>Thermodesulfobacteriota</taxon>
        <taxon>Desulfovibrionia</taxon>
        <taxon>Desulfovibrionales</taxon>
        <taxon>Desulfonatronovibrionaceae</taxon>
        <taxon>Desulfonatronospira</taxon>
    </lineage>
</organism>
<dbReference type="GO" id="GO:0009326">
    <property type="term" value="C:formate dehydrogenase complex"/>
    <property type="evidence" value="ECO:0007669"/>
    <property type="project" value="TreeGrafter"/>
</dbReference>
<dbReference type="EMBL" id="ACJN02000003">
    <property type="protein sequence ID" value="EFI33835.1"/>
    <property type="molecule type" value="Genomic_DNA"/>
</dbReference>
<keyword evidence="3 6" id="KW-0812">Transmembrane</keyword>
<protein>
    <submittedName>
        <fullName evidence="8">Formate dehydrogenase gamma subunit</fullName>
    </submittedName>
</protein>
<dbReference type="InterPro" id="IPR011577">
    <property type="entry name" value="Cyt_b561_bac/Ni-Hgenase"/>
</dbReference>
<dbReference type="GO" id="GO:0015944">
    <property type="term" value="P:formate oxidation"/>
    <property type="evidence" value="ECO:0007669"/>
    <property type="project" value="TreeGrafter"/>
</dbReference>
<feature type="transmembrane region" description="Helical" evidence="6">
    <location>
        <begin position="178"/>
        <end position="198"/>
    </location>
</feature>
<dbReference type="OrthoDB" id="9790598at2"/>
<dbReference type="Proteomes" id="UP000005496">
    <property type="component" value="Unassembled WGS sequence"/>
</dbReference>
<evidence type="ECO:0000256" key="4">
    <source>
        <dbReference type="ARBA" id="ARBA00022989"/>
    </source>
</evidence>
<dbReference type="Pfam" id="PF01292">
    <property type="entry name" value="Ni_hydr_CYTB"/>
    <property type="match status" value="1"/>
</dbReference>
<comment type="caution">
    <text evidence="8">The sequence shown here is derived from an EMBL/GenBank/DDBJ whole genome shotgun (WGS) entry which is preliminary data.</text>
</comment>
<feature type="transmembrane region" description="Helical" evidence="6">
    <location>
        <begin position="12"/>
        <end position="35"/>
    </location>
</feature>
<accession>D6ST19</accession>